<protein>
    <submittedName>
        <fullName evidence="1">Macaca fascicularis brain cDNA clone: QccE-19460, similar to human RIO kinase 3 (yeast) (RIOK3), transcript variant 2, mRNA, RefSeq: NM_145906.1</fullName>
    </submittedName>
</protein>
<accession>I7G431</accession>
<proteinExistence type="evidence at transcript level"/>
<sequence>MDWEVQRSLLVRITAFLNSTLFSGNLLPNCETYTIAIAATCMTHPLLFFESVPSILLDMKISSQEKLQDLGPGTVAEACNPSALGGRGGWIT</sequence>
<dbReference type="AlphaFoldDB" id="I7G431"/>
<dbReference type="EMBL" id="AB171472">
    <property type="protein sequence ID" value="BAE88535.1"/>
    <property type="molecule type" value="mRNA"/>
</dbReference>
<evidence type="ECO:0000313" key="1">
    <source>
        <dbReference type="EMBL" id="BAE88535.1"/>
    </source>
</evidence>
<name>I7G431_MACFA</name>
<dbReference type="GO" id="GO:0016301">
    <property type="term" value="F:kinase activity"/>
    <property type="evidence" value="ECO:0007669"/>
    <property type="project" value="UniProtKB-KW"/>
</dbReference>
<keyword evidence="1" id="KW-0808">Transferase</keyword>
<reference evidence="1" key="1">
    <citation type="journal article" date="2007" name="PLoS Biol.">
        <title>Rate of evolution in brain-expressed genes in humans and other primates.</title>
        <authorList>
            <person name="Wang H.-Y."/>
            <person name="Chien H.-C."/>
            <person name="Osada N."/>
            <person name="Hashimoto K."/>
            <person name="Sugano S."/>
            <person name="Gojobori T."/>
            <person name="Chou C.-K."/>
            <person name="Tsai S.-F."/>
            <person name="Wu C.-I."/>
            <person name="Shen C.-K.J."/>
        </authorList>
    </citation>
    <scope>NUCLEOTIDE SEQUENCE</scope>
</reference>
<keyword evidence="1" id="KW-0418">Kinase</keyword>
<organism evidence="1">
    <name type="scientific">Macaca fascicularis</name>
    <name type="common">Crab-eating macaque</name>
    <name type="synonym">Cynomolgus monkey</name>
    <dbReference type="NCBI Taxonomy" id="9541"/>
    <lineage>
        <taxon>Eukaryota</taxon>
        <taxon>Metazoa</taxon>
        <taxon>Chordata</taxon>
        <taxon>Craniata</taxon>
        <taxon>Vertebrata</taxon>
        <taxon>Euteleostomi</taxon>
        <taxon>Mammalia</taxon>
        <taxon>Eutheria</taxon>
        <taxon>Euarchontoglires</taxon>
        <taxon>Primates</taxon>
        <taxon>Haplorrhini</taxon>
        <taxon>Catarrhini</taxon>
        <taxon>Cercopithecidae</taxon>
        <taxon>Cercopithecinae</taxon>
        <taxon>Macaca</taxon>
    </lineage>
</organism>